<sequence>MTRFQTTSLCDTTFSRLVRRYLAYPLALALALMSGICSAGQPPLRFSIIESGVMPMAQIRDGQAVDGILRDLSLGVAAKVGRQAELMVLPRMRVHRALINREIDVRCYVNPKWLTDVYPGYLWSAPFMVQRDLLVSRSEQPIAPEALGAQSIGTVLGFNYPTLDALFASGTLKRDDARTQGLVLRKLAAGRYDYAVSNELALLWFNRGRSSADQLHEVHELTRDEVACLVRDAPDMPTRALLEAMRQMQDSGEFAAILQRYR</sequence>
<dbReference type="OrthoDB" id="8581336at2"/>
<accession>A0A1I3KFX5</accession>
<organism evidence="2 3">
    <name type="scientific">Phytopseudomonas argentinensis</name>
    <dbReference type="NCBI Taxonomy" id="289370"/>
    <lineage>
        <taxon>Bacteria</taxon>
        <taxon>Pseudomonadati</taxon>
        <taxon>Pseudomonadota</taxon>
        <taxon>Gammaproteobacteria</taxon>
        <taxon>Pseudomonadales</taxon>
        <taxon>Pseudomonadaceae</taxon>
        <taxon>Phytopseudomonas</taxon>
    </lineage>
</organism>
<gene>
    <name evidence="2" type="ORF">SAMN05216602_2482</name>
</gene>
<dbReference type="Proteomes" id="UP000183018">
    <property type="component" value="Unassembled WGS sequence"/>
</dbReference>
<dbReference type="STRING" id="289370.SAMN05216602_2482"/>
<dbReference type="RefSeq" id="WP_074883879.1">
    <property type="nucleotide sequence ID" value="NZ_FORC01000002.1"/>
</dbReference>
<name>A0A1I3KFX5_9GAMM</name>
<comment type="similarity">
    <text evidence="1">Belongs to the bacterial solute-binding protein 3 family.</text>
</comment>
<dbReference type="Gene3D" id="3.40.190.10">
    <property type="entry name" value="Periplasmic binding protein-like II"/>
    <property type="match status" value="2"/>
</dbReference>
<keyword evidence="3" id="KW-1185">Reference proteome</keyword>
<dbReference type="PANTHER" id="PTHR35936:SF6">
    <property type="entry name" value="AMINO ACID ABC TRANSPORTER SUBSTRATE-BINDING PAAT FAMILY PROTEIN"/>
    <property type="match status" value="1"/>
</dbReference>
<dbReference type="AlphaFoldDB" id="A0A1I3KFX5"/>
<evidence type="ECO:0000313" key="3">
    <source>
        <dbReference type="Proteomes" id="UP000183018"/>
    </source>
</evidence>
<proteinExistence type="inferred from homology"/>
<evidence type="ECO:0000256" key="1">
    <source>
        <dbReference type="ARBA" id="ARBA00010333"/>
    </source>
</evidence>
<dbReference type="SUPFAM" id="SSF53850">
    <property type="entry name" value="Periplasmic binding protein-like II"/>
    <property type="match status" value="1"/>
</dbReference>
<protein>
    <submittedName>
        <fullName evidence="2">Amino acid ABC transporter substrate-binding protein, PAAT family</fullName>
    </submittedName>
</protein>
<dbReference type="EMBL" id="FORC01000002">
    <property type="protein sequence ID" value="SFI71396.1"/>
    <property type="molecule type" value="Genomic_DNA"/>
</dbReference>
<reference evidence="3" key="1">
    <citation type="submission" date="2016-10" db="EMBL/GenBank/DDBJ databases">
        <authorList>
            <person name="Varghese N."/>
            <person name="Submissions S."/>
        </authorList>
    </citation>
    <scope>NUCLEOTIDE SEQUENCE [LARGE SCALE GENOMIC DNA]</scope>
    <source>
        <strain evidence="3">LMG 22563</strain>
    </source>
</reference>
<dbReference type="PANTHER" id="PTHR35936">
    <property type="entry name" value="MEMBRANE-BOUND LYTIC MUREIN TRANSGLYCOSYLASE F"/>
    <property type="match status" value="1"/>
</dbReference>
<evidence type="ECO:0000313" key="2">
    <source>
        <dbReference type="EMBL" id="SFI71396.1"/>
    </source>
</evidence>